<dbReference type="PANTHER" id="PTHR22948">
    <property type="entry name" value="TUDOR DOMAIN CONTAINING PROTEIN"/>
    <property type="match status" value="1"/>
</dbReference>
<gene>
    <name evidence="3" type="primary">LOC100178786</name>
</gene>
<evidence type="ECO:0000313" key="3">
    <source>
        <dbReference type="EMBL" id="CAB3262221.1"/>
    </source>
</evidence>
<feature type="compositionally biased region" description="Low complexity" evidence="1">
    <location>
        <begin position="449"/>
        <end position="462"/>
    </location>
</feature>
<dbReference type="GO" id="GO:0034587">
    <property type="term" value="P:piRNA processing"/>
    <property type="evidence" value="ECO:0007669"/>
    <property type="project" value="TreeGrafter"/>
</dbReference>
<dbReference type="Pfam" id="PF00567">
    <property type="entry name" value="TUDOR"/>
    <property type="match status" value="1"/>
</dbReference>
<dbReference type="SMART" id="SM00333">
    <property type="entry name" value="TUDOR"/>
    <property type="match status" value="1"/>
</dbReference>
<evidence type="ECO:0000256" key="1">
    <source>
        <dbReference type="SAM" id="MobiDB-lite"/>
    </source>
</evidence>
<name>A0A6F9DGY5_9ASCI</name>
<dbReference type="InterPro" id="IPR002999">
    <property type="entry name" value="Tudor"/>
</dbReference>
<accession>A0A6F9DGY5</accession>
<dbReference type="GO" id="GO:0043186">
    <property type="term" value="C:P granule"/>
    <property type="evidence" value="ECO:0007669"/>
    <property type="project" value="TreeGrafter"/>
</dbReference>
<dbReference type="AlphaFoldDB" id="A0A6F9DGY5"/>
<evidence type="ECO:0000259" key="2">
    <source>
        <dbReference type="PROSITE" id="PS50304"/>
    </source>
</evidence>
<proteinExistence type="evidence at transcript level"/>
<dbReference type="SUPFAM" id="SSF63748">
    <property type="entry name" value="Tudor/PWWP/MBT"/>
    <property type="match status" value="1"/>
</dbReference>
<feature type="domain" description="Tudor" evidence="2">
    <location>
        <begin position="262"/>
        <end position="321"/>
    </location>
</feature>
<feature type="region of interest" description="Disordered" evidence="1">
    <location>
        <begin position="449"/>
        <end position="471"/>
    </location>
</feature>
<dbReference type="InterPro" id="IPR050621">
    <property type="entry name" value="Tudor_domain_containing"/>
</dbReference>
<dbReference type="PANTHER" id="PTHR22948:SF29">
    <property type="entry name" value="FI02030P-RELATED"/>
    <property type="match status" value="1"/>
</dbReference>
<organism evidence="3">
    <name type="scientific">Phallusia mammillata</name>
    <dbReference type="NCBI Taxonomy" id="59560"/>
    <lineage>
        <taxon>Eukaryota</taxon>
        <taxon>Metazoa</taxon>
        <taxon>Chordata</taxon>
        <taxon>Tunicata</taxon>
        <taxon>Ascidiacea</taxon>
        <taxon>Phlebobranchia</taxon>
        <taxon>Ascidiidae</taxon>
        <taxon>Phallusia</taxon>
    </lineage>
</organism>
<protein>
    <submittedName>
        <fullName evidence="3">Uncharacterized protein LOC100178786</fullName>
    </submittedName>
</protein>
<dbReference type="Gene3D" id="2.40.50.90">
    <property type="match status" value="1"/>
</dbReference>
<reference evidence="3" key="1">
    <citation type="submission" date="2020-04" db="EMBL/GenBank/DDBJ databases">
        <authorList>
            <person name="Neveu A P."/>
        </authorList>
    </citation>
    <scope>NUCLEOTIDE SEQUENCE</scope>
    <source>
        <tissue evidence="3">Whole embryo</tissue>
    </source>
</reference>
<dbReference type="EMBL" id="LR786599">
    <property type="protein sequence ID" value="CAB3262221.1"/>
    <property type="molecule type" value="mRNA"/>
</dbReference>
<sequence length="537" mass="61159">MSVSNSKNANAKLMSQRIRIKAKLEGLKAFHKETFDAFQTKLDDITLTTLNKGMALLSASQEDVMEKAPDILDAIDGCNEKLIAINLMLCESNFSEIDGENESKSTVKDLKKEPMPLKNPQVTTKTMQDLETSSDDTHSYLFNDSICDIQSSIENLRTDKFASNPDQLSSVEPVTSCDTISCSPSLHLSSLNTNLDQSKRPNVPKSVLDYCDNDCMEIVVCDVSSPSRFSVQLMNWMEILISLQQDINDFYSGSRQNRIEDRFYIGMICVAIFPCDQCWYRAEIQEILPNFSYKVYYIDYGNTAEVKHENLRKITRDFEEIPKLAVNCKLHGIIPKTAYRKWTPQIIIWFNQFVYGKKFMIKFHGRQDVNHTEKQSVSLFDVSENDTFWNVSTSMIYLGLAMAKEKCSCCYPDEKEETFEKQKDINMVNLNTPQQCELNKPQFLSVSNTAASTSSSRTNSHSRTAKSEGFVSPYGNNFDESTSHINQWQVSPKPRRSLSYVEYLESQSNSGCQVFEALRRSCSDKKQHALSSHSKQS</sequence>
<dbReference type="GO" id="GO:0007283">
    <property type="term" value="P:spermatogenesis"/>
    <property type="evidence" value="ECO:0007669"/>
    <property type="project" value="TreeGrafter"/>
</dbReference>
<dbReference type="InterPro" id="IPR035437">
    <property type="entry name" value="SNase_OB-fold_sf"/>
</dbReference>
<dbReference type="GO" id="GO:0030719">
    <property type="term" value="P:P granule organization"/>
    <property type="evidence" value="ECO:0007669"/>
    <property type="project" value="TreeGrafter"/>
</dbReference>
<dbReference type="FunFam" id="2.30.30.140:FF:000018">
    <property type="entry name" value="Serine/threonine-protein kinase 31"/>
    <property type="match status" value="1"/>
</dbReference>
<dbReference type="PROSITE" id="PS50304">
    <property type="entry name" value="TUDOR"/>
    <property type="match status" value="1"/>
</dbReference>
<dbReference type="Gene3D" id="2.30.30.140">
    <property type="match status" value="1"/>
</dbReference>